<gene>
    <name evidence="2" type="ORF">SAMN05421771_2986</name>
</gene>
<dbReference type="EMBL" id="FOZL01000001">
    <property type="protein sequence ID" value="SFS16858.1"/>
    <property type="molecule type" value="Genomic_DNA"/>
</dbReference>
<name>A0A1I6MMN9_9BACT</name>
<proteinExistence type="predicted"/>
<dbReference type="STRING" id="474950.SAMN05421771_2986"/>
<dbReference type="NCBIfam" id="TIGR02914">
    <property type="entry name" value="EpsI_fam"/>
    <property type="match status" value="1"/>
</dbReference>
<protein>
    <submittedName>
        <fullName evidence="2">EpsI family protein</fullName>
    </submittedName>
</protein>
<dbReference type="InterPro" id="IPR014263">
    <property type="entry name" value="Methanolan_biosynth_EpsI"/>
</dbReference>
<sequence length="221" mass="24255">MKQSARLFAILILLLLARGLIFVRGDVDTVPPSAPLTEFPSVVGPWNGKEIPLDPAILQVLGKGSFLNRTYSPDELTSSPATQSVPIGLFIGYFPTQRTGQAIHSPQNCLPGSGWTFDSKDIADLTSSDGSIHHIGEYIISNGKTREEVLYWYHSHGRDIASDYSAKMYTLLDSIRLNRTDAALVRIITPIQSGESRLSAHRRAISFAEHLSPILPAFIPD</sequence>
<keyword evidence="3" id="KW-1185">Reference proteome</keyword>
<dbReference type="Proteomes" id="UP000199024">
    <property type="component" value="Unassembled WGS sequence"/>
</dbReference>
<dbReference type="Pfam" id="PF11984">
    <property type="entry name" value="DUF3485"/>
    <property type="match status" value="1"/>
</dbReference>
<dbReference type="OrthoDB" id="9797363at2"/>
<evidence type="ECO:0000259" key="1">
    <source>
        <dbReference type="Pfam" id="PF11984"/>
    </source>
</evidence>
<evidence type="ECO:0000313" key="2">
    <source>
        <dbReference type="EMBL" id="SFS16858.1"/>
    </source>
</evidence>
<reference evidence="2 3" key="1">
    <citation type="submission" date="2016-10" db="EMBL/GenBank/DDBJ databases">
        <authorList>
            <person name="de Groot N.N."/>
        </authorList>
    </citation>
    <scope>NUCLEOTIDE SEQUENCE [LARGE SCALE GENOMIC DNA]</scope>
    <source>
        <strain evidence="2 3">DSM 21001</strain>
    </source>
</reference>
<evidence type="ECO:0000313" key="3">
    <source>
        <dbReference type="Proteomes" id="UP000199024"/>
    </source>
</evidence>
<organism evidence="2 3">
    <name type="scientific">Granulicella pectinivorans</name>
    <dbReference type="NCBI Taxonomy" id="474950"/>
    <lineage>
        <taxon>Bacteria</taxon>
        <taxon>Pseudomonadati</taxon>
        <taxon>Acidobacteriota</taxon>
        <taxon>Terriglobia</taxon>
        <taxon>Terriglobales</taxon>
        <taxon>Acidobacteriaceae</taxon>
        <taxon>Granulicella</taxon>
    </lineage>
</organism>
<feature type="domain" description="Methanolan biosynthesis EpsI" evidence="1">
    <location>
        <begin position="9"/>
        <end position="218"/>
    </location>
</feature>
<dbReference type="AlphaFoldDB" id="A0A1I6MMN9"/>
<accession>A0A1I6MMN9</accession>
<dbReference type="RefSeq" id="WP_089840099.1">
    <property type="nucleotide sequence ID" value="NZ_FOZL01000001.1"/>
</dbReference>